<proteinExistence type="predicted"/>
<evidence type="ECO:0000313" key="1">
    <source>
        <dbReference type="EMBL" id="GAH88778.1"/>
    </source>
</evidence>
<gene>
    <name evidence="1" type="ORF">S03H2_64012</name>
</gene>
<protein>
    <recommendedName>
        <fullName evidence="2">RNA polymerase sigma-70 region 4 domain-containing protein</fullName>
    </recommendedName>
</protein>
<reference evidence="1" key="1">
    <citation type="journal article" date="2014" name="Front. Microbiol.">
        <title>High frequency of phylogenetically diverse reductive dehalogenase-homologous genes in deep subseafloor sedimentary metagenomes.</title>
        <authorList>
            <person name="Kawai M."/>
            <person name="Futagami T."/>
            <person name="Toyoda A."/>
            <person name="Takaki Y."/>
            <person name="Nishi S."/>
            <person name="Hori S."/>
            <person name="Arai W."/>
            <person name="Tsubouchi T."/>
            <person name="Morono Y."/>
            <person name="Uchiyama I."/>
            <person name="Ito T."/>
            <person name="Fujiyama A."/>
            <person name="Inagaki F."/>
            <person name="Takami H."/>
        </authorList>
    </citation>
    <scope>NUCLEOTIDE SEQUENCE</scope>
    <source>
        <strain evidence="1">Expedition CK06-06</strain>
    </source>
</reference>
<organism evidence="1">
    <name type="scientific">marine sediment metagenome</name>
    <dbReference type="NCBI Taxonomy" id="412755"/>
    <lineage>
        <taxon>unclassified sequences</taxon>
        <taxon>metagenomes</taxon>
        <taxon>ecological metagenomes</taxon>
    </lineage>
</organism>
<name>X1L3K6_9ZZZZ</name>
<sequence>MEQKATPEDIIALHEEGLSRPEIATKLGITYSVVESRLRRAGLTPHVTRRAPVKTSDIIALHEEGLSPSEIATKLNITYHSAWSSLTRAGLKPHPTFPLPTPTEDIIALHEEGLSIGEIAPRLNTTYDVVRKRLKVAGLTPHPDLKYIKSAERIRDIVSLHEEGLSPRQIAKRLDLSWELVRKR</sequence>
<comment type="caution">
    <text evidence="1">The sequence shown here is derived from an EMBL/GenBank/DDBJ whole genome shotgun (WGS) entry which is preliminary data.</text>
</comment>
<feature type="non-terminal residue" evidence="1">
    <location>
        <position position="184"/>
    </location>
</feature>
<dbReference type="Gene3D" id="1.10.10.60">
    <property type="entry name" value="Homeodomain-like"/>
    <property type="match status" value="1"/>
</dbReference>
<dbReference type="EMBL" id="BARU01041529">
    <property type="protein sequence ID" value="GAH88778.1"/>
    <property type="molecule type" value="Genomic_DNA"/>
</dbReference>
<evidence type="ECO:0008006" key="2">
    <source>
        <dbReference type="Google" id="ProtNLM"/>
    </source>
</evidence>
<accession>X1L3K6</accession>
<dbReference type="AlphaFoldDB" id="X1L3K6"/>